<keyword evidence="7 17" id="KW-0808">Transferase</keyword>
<dbReference type="Pfam" id="PF02887">
    <property type="entry name" value="PK_C"/>
    <property type="match status" value="1"/>
</dbReference>
<dbReference type="InterPro" id="IPR015813">
    <property type="entry name" value="Pyrv/PenolPyrv_kinase-like_dom"/>
</dbReference>
<dbReference type="FunFam" id="2.40.33.10:FF:000001">
    <property type="entry name" value="Pyruvate kinase"/>
    <property type="match status" value="1"/>
</dbReference>
<organism evidence="20 21">
    <name type="scientific">Anaerovibrio slackiae</name>
    <dbReference type="NCBI Taxonomy" id="2652309"/>
    <lineage>
        <taxon>Bacteria</taxon>
        <taxon>Bacillati</taxon>
        <taxon>Bacillota</taxon>
        <taxon>Negativicutes</taxon>
        <taxon>Selenomonadales</taxon>
        <taxon>Selenomonadaceae</taxon>
        <taxon>Anaerovibrio</taxon>
    </lineage>
</organism>
<evidence type="ECO:0000256" key="1">
    <source>
        <dbReference type="ARBA" id="ARBA00001946"/>
    </source>
</evidence>
<dbReference type="Proteomes" id="UP000433181">
    <property type="component" value="Unassembled WGS sequence"/>
</dbReference>
<keyword evidence="9" id="KW-0547">Nucleotide-binding</keyword>
<reference evidence="20 21" key="1">
    <citation type="submission" date="2019-08" db="EMBL/GenBank/DDBJ databases">
        <title>In-depth cultivation of the pig gut microbiome towards novel bacterial diversity and tailored functional studies.</title>
        <authorList>
            <person name="Wylensek D."/>
            <person name="Hitch T.C.A."/>
            <person name="Clavel T."/>
        </authorList>
    </citation>
    <scope>NUCLEOTIDE SEQUENCE [LARGE SCALE GENOMIC DNA]</scope>
    <source>
        <strain evidence="20 21">WCA-693-APC-5D-A</strain>
    </source>
</reference>
<evidence type="ECO:0000256" key="8">
    <source>
        <dbReference type="ARBA" id="ARBA00022723"/>
    </source>
</evidence>
<comment type="pathway">
    <text evidence="3 17">Carbohydrate degradation; glycolysis; pyruvate from D-glyceraldehyde 3-phosphate: step 5/5.</text>
</comment>
<comment type="similarity">
    <text evidence="4 17">Belongs to the pyruvate kinase family.</text>
</comment>
<dbReference type="UniPathway" id="UPA00109">
    <property type="reaction ID" value="UER00188"/>
</dbReference>
<keyword evidence="8" id="KW-0479">Metal-binding</keyword>
<evidence type="ECO:0000313" key="21">
    <source>
        <dbReference type="Proteomes" id="UP000433181"/>
    </source>
</evidence>
<dbReference type="GO" id="GO:0004743">
    <property type="term" value="F:pyruvate kinase activity"/>
    <property type="evidence" value="ECO:0007669"/>
    <property type="project" value="UniProtKB-UniRule"/>
</dbReference>
<sequence>MLKKTKIVCTMGPATEKPGLVEELIKNGMNCARFNFSHGDHAEHAGRIKMVRDAARHTDSIVALLLDTKGPEMRLGTFKDGKVQLTKGEEFVLTYADTPGDEHHAPISHKDLYKEVKPGNTILLSDGLVGLTVKEIKGKDIVTEILNSGPMSTKKRVAAPGVAVSLPPISEQDEKDIIFGIENDMDYVAASFIQRASDVKEIRKLIKKHKGGMDIIAKIENLEGVKNIDAIIEAADGIMVARGDLGVEIPAEDVPFLQKEIISKCNRAGKLVIVATQMLESMTNNPRPTRAEVSDVANAVFDGTDAIMLSGETASGDYPVEAVQTMSKIAMKTESTIHYQKRFAHTGVEEQKHITDAIAHSSVQLSYELGAKAILTPTHSGYTAKAVSKYRPLADIVAYATTAKVARQLNLYWGVQLINGRIWDDEHDSAAAAVAAALREGYVEIGDTTVITSGISSGEAGFKSKGNNTTKIQIAVVD</sequence>
<keyword evidence="11" id="KW-0067">ATP-binding</keyword>
<dbReference type="SUPFAM" id="SSF50800">
    <property type="entry name" value="PK beta-barrel domain-like"/>
    <property type="match status" value="1"/>
</dbReference>
<comment type="catalytic activity">
    <reaction evidence="17">
        <text>pyruvate + ATP = phosphoenolpyruvate + ADP + H(+)</text>
        <dbReference type="Rhea" id="RHEA:18157"/>
        <dbReference type="ChEBI" id="CHEBI:15361"/>
        <dbReference type="ChEBI" id="CHEBI:15378"/>
        <dbReference type="ChEBI" id="CHEBI:30616"/>
        <dbReference type="ChEBI" id="CHEBI:58702"/>
        <dbReference type="ChEBI" id="CHEBI:456216"/>
        <dbReference type="EC" id="2.7.1.40"/>
    </reaction>
</comment>
<dbReference type="InterPro" id="IPR036918">
    <property type="entry name" value="Pyrv_Knase_C_sf"/>
</dbReference>
<dbReference type="InterPro" id="IPR011037">
    <property type="entry name" value="Pyrv_Knase-like_insert_dom_sf"/>
</dbReference>
<evidence type="ECO:0000256" key="9">
    <source>
        <dbReference type="ARBA" id="ARBA00022741"/>
    </source>
</evidence>
<evidence type="ECO:0000256" key="16">
    <source>
        <dbReference type="NCBIfam" id="TIGR01064"/>
    </source>
</evidence>
<name>A0A6I2U8M8_9FIRM</name>
<evidence type="ECO:0000256" key="11">
    <source>
        <dbReference type="ARBA" id="ARBA00022840"/>
    </source>
</evidence>
<gene>
    <name evidence="20" type="primary">pyk</name>
    <name evidence="20" type="ORF">FYJ84_02520</name>
</gene>
<keyword evidence="13" id="KW-0630">Potassium</keyword>
<dbReference type="GO" id="GO:0005524">
    <property type="term" value="F:ATP binding"/>
    <property type="evidence" value="ECO:0007669"/>
    <property type="project" value="UniProtKB-KW"/>
</dbReference>
<evidence type="ECO:0000259" key="18">
    <source>
        <dbReference type="Pfam" id="PF00224"/>
    </source>
</evidence>
<dbReference type="SUPFAM" id="SSF51621">
    <property type="entry name" value="Phosphoenolpyruvate/pyruvate domain"/>
    <property type="match status" value="1"/>
</dbReference>
<accession>A0A6I2U8M8</accession>
<dbReference type="NCBIfam" id="NF004978">
    <property type="entry name" value="PRK06354.1"/>
    <property type="match status" value="1"/>
</dbReference>
<evidence type="ECO:0000256" key="6">
    <source>
        <dbReference type="ARBA" id="ARBA00018587"/>
    </source>
</evidence>
<dbReference type="GO" id="GO:0016301">
    <property type="term" value="F:kinase activity"/>
    <property type="evidence" value="ECO:0007669"/>
    <property type="project" value="UniProtKB-KW"/>
</dbReference>
<evidence type="ECO:0000256" key="12">
    <source>
        <dbReference type="ARBA" id="ARBA00022842"/>
    </source>
</evidence>
<keyword evidence="15 20" id="KW-0670">Pyruvate</keyword>
<feature type="domain" description="Pyruvate kinase barrel" evidence="18">
    <location>
        <begin position="3"/>
        <end position="323"/>
    </location>
</feature>
<dbReference type="InterPro" id="IPR015806">
    <property type="entry name" value="Pyrv_Knase_insert_dom_sf"/>
</dbReference>
<evidence type="ECO:0000256" key="4">
    <source>
        <dbReference type="ARBA" id="ARBA00008663"/>
    </source>
</evidence>
<dbReference type="EC" id="2.7.1.40" evidence="5 16"/>
<dbReference type="AlphaFoldDB" id="A0A6I2U8M8"/>
<dbReference type="SUPFAM" id="SSF52935">
    <property type="entry name" value="PK C-terminal domain-like"/>
    <property type="match status" value="1"/>
</dbReference>
<dbReference type="Gene3D" id="3.40.1380.20">
    <property type="entry name" value="Pyruvate kinase, C-terminal domain"/>
    <property type="match status" value="1"/>
</dbReference>
<evidence type="ECO:0000256" key="3">
    <source>
        <dbReference type="ARBA" id="ARBA00004997"/>
    </source>
</evidence>
<evidence type="ECO:0000256" key="14">
    <source>
        <dbReference type="ARBA" id="ARBA00023152"/>
    </source>
</evidence>
<dbReference type="InterPro" id="IPR040442">
    <property type="entry name" value="Pyrv_kinase-like_dom_sf"/>
</dbReference>
<dbReference type="GO" id="GO:0006950">
    <property type="term" value="P:response to stress"/>
    <property type="evidence" value="ECO:0007669"/>
    <property type="project" value="UniProtKB-ARBA"/>
</dbReference>
<protein>
    <recommendedName>
        <fullName evidence="6 16">Pyruvate kinase</fullName>
        <ecNumber evidence="5 16">2.7.1.40</ecNumber>
    </recommendedName>
</protein>
<dbReference type="GO" id="GO:0030955">
    <property type="term" value="F:potassium ion binding"/>
    <property type="evidence" value="ECO:0007669"/>
    <property type="project" value="UniProtKB-UniRule"/>
</dbReference>
<dbReference type="Pfam" id="PF00224">
    <property type="entry name" value="PK"/>
    <property type="match status" value="1"/>
</dbReference>
<keyword evidence="10 17" id="KW-0418">Kinase</keyword>
<keyword evidence="14 17" id="KW-0324">Glycolysis</keyword>
<dbReference type="Gene3D" id="3.20.20.60">
    <property type="entry name" value="Phosphoenolpyruvate-binding domains"/>
    <property type="match status" value="1"/>
</dbReference>
<keyword evidence="12 17" id="KW-0460">Magnesium</keyword>
<evidence type="ECO:0000256" key="10">
    <source>
        <dbReference type="ARBA" id="ARBA00022777"/>
    </source>
</evidence>
<evidence type="ECO:0000256" key="5">
    <source>
        <dbReference type="ARBA" id="ARBA00012142"/>
    </source>
</evidence>
<dbReference type="PRINTS" id="PR01050">
    <property type="entry name" value="PYRUVTKNASE"/>
</dbReference>
<dbReference type="EMBL" id="VUNR01000003">
    <property type="protein sequence ID" value="MSU07863.1"/>
    <property type="molecule type" value="Genomic_DNA"/>
</dbReference>
<dbReference type="GO" id="GO:0000287">
    <property type="term" value="F:magnesium ion binding"/>
    <property type="evidence" value="ECO:0007669"/>
    <property type="project" value="UniProtKB-UniRule"/>
</dbReference>
<evidence type="ECO:0000256" key="13">
    <source>
        <dbReference type="ARBA" id="ARBA00022958"/>
    </source>
</evidence>
<evidence type="ECO:0000259" key="19">
    <source>
        <dbReference type="Pfam" id="PF02887"/>
    </source>
</evidence>
<proteinExistence type="inferred from homology"/>
<evidence type="ECO:0000313" key="20">
    <source>
        <dbReference type="EMBL" id="MSU07863.1"/>
    </source>
</evidence>
<feature type="domain" description="Pyruvate kinase C-terminal" evidence="19">
    <location>
        <begin position="356"/>
        <end position="462"/>
    </location>
</feature>
<dbReference type="PANTHER" id="PTHR11817">
    <property type="entry name" value="PYRUVATE KINASE"/>
    <property type="match status" value="1"/>
</dbReference>
<dbReference type="Gene3D" id="2.40.33.10">
    <property type="entry name" value="PK beta-barrel domain-like"/>
    <property type="match status" value="1"/>
</dbReference>
<evidence type="ECO:0000256" key="17">
    <source>
        <dbReference type="RuleBase" id="RU000504"/>
    </source>
</evidence>
<evidence type="ECO:0000256" key="2">
    <source>
        <dbReference type="ARBA" id="ARBA00001958"/>
    </source>
</evidence>
<evidence type="ECO:0000256" key="15">
    <source>
        <dbReference type="ARBA" id="ARBA00023317"/>
    </source>
</evidence>
<dbReference type="NCBIfam" id="TIGR01064">
    <property type="entry name" value="pyruv_kin"/>
    <property type="match status" value="1"/>
</dbReference>
<dbReference type="NCBIfam" id="NF004491">
    <property type="entry name" value="PRK05826.1"/>
    <property type="match status" value="1"/>
</dbReference>
<dbReference type="RefSeq" id="WP_154405910.1">
    <property type="nucleotide sequence ID" value="NZ_VUNR01000003.1"/>
</dbReference>
<dbReference type="FunFam" id="3.20.20.60:FF:000001">
    <property type="entry name" value="Pyruvate kinase"/>
    <property type="match status" value="1"/>
</dbReference>
<dbReference type="InterPro" id="IPR015795">
    <property type="entry name" value="Pyrv_Knase_C"/>
</dbReference>
<evidence type="ECO:0000256" key="7">
    <source>
        <dbReference type="ARBA" id="ARBA00022679"/>
    </source>
</evidence>
<dbReference type="GeneID" id="96777777"/>
<dbReference type="InterPro" id="IPR001697">
    <property type="entry name" value="Pyr_Knase"/>
</dbReference>
<dbReference type="InterPro" id="IPR015793">
    <property type="entry name" value="Pyrv_Knase_brl"/>
</dbReference>
<comment type="cofactor">
    <cofactor evidence="2">
        <name>K(+)</name>
        <dbReference type="ChEBI" id="CHEBI:29103"/>
    </cofactor>
</comment>
<comment type="caution">
    <text evidence="20">The sequence shown here is derived from an EMBL/GenBank/DDBJ whole genome shotgun (WGS) entry which is preliminary data.</text>
</comment>
<comment type="cofactor">
    <cofactor evidence="1">
        <name>Mg(2+)</name>
        <dbReference type="ChEBI" id="CHEBI:18420"/>
    </cofactor>
</comment>
<keyword evidence="21" id="KW-1185">Reference proteome</keyword>